<evidence type="ECO:0000313" key="1">
    <source>
        <dbReference type="EMBL" id="MEY2251675.1"/>
    </source>
</evidence>
<reference evidence="1 2" key="1">
    <citation type="journal article" date="2016" name="Int. J. Syst. Evol. Microbiol.">
        <title>Description of Comamonas sediminis sp. nov., isolated from lagoon sediments.</title>
        <authorList>
            <person name="Subhash Y."/>
            <person name="Bang J.J."/>
            <person name="You T.H."/>
            <person name="Lee S.S."/>
        </authorList>
    </citation>
    <scope>NUCLEOTIDE SEQUENCE [LARGE SCALE GENOMIC DNA]</scope>
    <source>
        <strain evidence="1 2">JCM 31169</strain>
    </source>
</reference>
<dbReference type="RefSeq" id="WP_369460079.1">
    <property type="nucleotide sequence ID" value="NZ_JBGBDC010000004.1"/>
</dbReference>
<name>A0ABV4B2G6_9BURK</name>
<dbReference type="EMBL" id="JBGBDC010000004">
    <property type="protein sequence ID" value="MEY2251675.1"/>
    <property type="molecule type" value="Genomic_DNA"/>
</dbReference>
<gene>
    <name evidence="1" type="ORF">AB7A72_11735</name>
</gene>
<organism evidence="1 2">
    <name type="scientific">Comamonas sediminis</name>
    <dbReference type="NCBI Taxonomy" id="1783360"/>
    <lineage>
        <taxon>Bacteria</taxon>
        <taxon>Pseudomonadati</taxon>
        <taxon>Pseudomonadota</taxon>
        <taxon>Betaproteobacteria</taxon>
        <taxon>Burkholderiales</taxon>
        <taxon>Comamonadaceae</taxon>
        <taxon>Comamonas</taxon>
    </lineage>
</organism>
<comment type="caution">
    <text evidence="1">The sequence shown here is derived from an EMBL/GenBank/DDBJ whole genome shotgun (WGS) entry which is preliminary data.</text>
</comment>
<keyword evidence="2" id="KW-1185">Reference proteome</keyword>
<sequence length="164" mass="17884">MKPHSHFVDHDAARAAVALALPSIEKLLQCPGVSACHVLHLVVLDPGRPHGSCPFYEAVLYEHSVGPRAHWDADYAQFARDKARLCWRHRMGGRQLILMEPHRLAHDDSLLWGGVWLDGLVVAASGALSSWDEACSLMVAAHLRAIALDRSTGMEIAGVLAVKS</sequence>
<protein>
    <submittedName>
        <fullName evidence="1">Uncharacterized protein</fullName>
    </submittedName>
</protein>
<proteinExistence type="predicted"/>
<evidence type="ECO:0000313" key="2">
    <source>
        <dbReference type="Proteomes" id="UP001562178"/>
    </source>
</evidence>
<dbReference type="Proteomes" id="UP001562178">
    <property type="component" value="Unassembled WGS sequence"/>
</dbReference>
<accession>A0ABV4B2G6</accession>